<reference evidence="1" key="1">
    <citation type="journal article" date="2021" name="Proc. Natl. Acad. Sci. U.S.A.">
        <title>A Catalog of Tens of Thousands of Viruses from Human Metagenomes Reveals Hidden Associations with Chronic Diseases.</title>
        <authorList>
            <person name="Tisza M.J."/>
            <person name="Buck C.B."/>
        </authorList>
    </citation>
    <scope>NUCLEOTIDE SEQUENCE</scope>
    <source>
        <strain evidence="1">Ctx254</strain>
    </source>
</reference>
<organism evidence="1">
    <name type="scientific">Siphoviridae sp. ctx254</name>
    <dbReference type="NCBI Taxonomy" id="2825737"/>
    <lineage>
        <taxon>Viruses</taxon>
        <taxon>Duplodnaviria</taxon>
        <taxon>Heunggongvirae</taxon>
        <taxon>Uroviricota</taxon>
        <taxon>Caudoviricetes</taxon>
    </lineage>
</organism>
<protein>
    <submittedName>
        <fullName evidence="1">Uncharacterized protein</fullName>
    </submittedName>
</protein>
<evidence type="ECO:0000313" key="1">
    <source>
        <dbReference type="EMBL" id="DAF86283.1"/>
    </source>
</evidence>
<dbReference type="EMBL" id="BK015941">
    <property type="protein sequence ID" value="DAF86283.1"/>
    <property type="molecule type" value="Genomic_DNA"/>
</dbReference>
<proteinExistence type="predicted"/>
<name>A0A8S5TVQ3_9CAUD</name>
<accession>A0A8S5TVQ3</accession>
<sequence length="119" mass="12960">MSRYKIYDNASPVFTPIGEELTAEQWLSRYPWAKRTKMIVGGGVINGSVALVFDDYVSMMVKAGCDFSACTSDQDYLDAIENFEDAAGKGSAEDTVSDQTRIADALEDIVALSMPTVSE</sequence>